<comment type="caution">
    <text evidence="1">The sequence shown here is derived from an EMBL/GenBank/DDBJ whole genome shotgun (WGS) entry which is preliminary data.</text>
</comment>
<dbReference type="Gene3D" id="3.40.50.720">
    <property type="entry name" value="NAD(P)-binding Rossmann-like Domain"/>
    <property type="match status" value="1"/>
</dbReference>
<accession>A0ABW5NK13</accession>
<gene>
    <name evidence="1" type="ORF">ACFSQ3_10795</name>
</gene>
<name>A0ABW5NK13_9SPHI</name>
<dbReference type="SUPFAM" id="SSF51735">
    <property type="entry name" value="NAD(P)-binding Rossmann-fold domains"/>
    <property type="match status" value="1"/>
</dbReference>
<dbReference type="Proteomes" id="UP001597393">
    <property type="component" value="Unassembled WGS sequence"/>
</dbReference>
<dbReference type="InterPro" id="IPR002347">
    <property type="entry name" value="SDR_fam"/>
</dbReference>
<sequence length="50" mass="5284">MKTVLVTGASSGIGKATYNYLAEKGYKVYGAVGRKSVIQSWAGNRSSIKS</sequence>
<keyword evidence="2" id="KW-1185">Reference proteome</keyword>
<organism evidence="1 2">
    <name type="scientific">Sphingobacterium corticis</name>
    <dbReference type="NCBI Taxonomy" id="1812823"/>
    <lineage>
        <taxon>Bacteria</taxon>
        <taxon>Pseudomonadati</taxon>
        <taxon>Bacteroidota</taxon>
        <taxon>Sphingobacteriia</taxon>
        <taxon>Sphingobacteriales</taxon>
        <taxon>Sphingobacteriaceae</taxon>
        <taxon>Sphingobacterium</taxon>
    </lineage>
</organism>
<proteinExistence type="predicted"/>
<reference evidence="2" key="1">
    <citation type="journal article" date="2019" name="Int. J. Syst. Evol. Microbiol.">
        <title>The Global Catalogue of Microorganisms (GCM) 10K type strain sequencing project: providing services to taxonomists for standard genome sequencing and annotation.</title>
        <authorList>
            <consortium name="The Broad Institute Genomics Platform"/>
            <consortium name="The Broad Institute Genome Sequencing Center for Infectious Disease"/>
            <person name="Wu L."/>
            <person name="Ma J."/>
        </authorList>
    </citation>
    <scope>NUCLEOTIDE SEQUENCE [LARGE SCALE GENOMIC DNA]</scope>
    <source>
        <strain evidence="2">KCTC 42248</strain>
    </source>
</reference>
<protein>
    <submittedName>
        <fullName evidence="1">SDR family NAD(P)-dependent oxidoreductase</fullName>
    </submittedName>
</protein>
<dbReference type="Pfam" id="PF00106">
    <property type="entry name" value="adh_short"/>
    <property type="match status" value="1"/>
</dbReference>
<evidence type="ECO:0000313" key="1">
    <source>
        <dbReference type="EMBL" id="MFD2599439.1"/>
    </source>
</evidence>
<dbReference type="RefSeq" id="WP_380869565.1">
    <property type="nucleotide sequence ID" value="NZ_JBHUMA010000006.1"/>
</dbReference>
<dbReference type="InterPro" id="IPR036291">
    <property type="entry name" value="NAD(P)-bd_dom_sf"/>
</dbReference>
<evidence type="ECO:0000313" key="2">
    <source>
        <dbReference type="Proteomes" id="UP001597393"/>
    </source>
</evidence>
<dbReference type="EMBL" id="JBHUMA010000006">
    <property type="protein sequence ID" value="MFD2599439.1"/>
    <property type="molecule type" value="Genomic_DNA"/>
</dbReference>